<accession>A0AAE0D2K8</accession>
<protein>
    <submittedName>
        <fullName evidence="1">Uncharacterized protein</fullName>
    </submittedName>
</protein>
<evidence type="ECO:0000313" key="2">
    <source>
        <dbReference type="Proteomes" id="UP001281614"/>
    </source>
</evidence>
<gene>
    <name evidence="1" type="ORF">CKAH01_01423</name>
</gene>
<dbReference type="EMBL" id="VYYT01000333">
    <property type="protein sequence ID" value="KAK2741996.1"/>
    <property type="molecule type" value="Genomic_DNA"/>
</dbReference>
<organism evidence="1 2">
    <name type="scientific">Colletotrichum kahawae</name>
    <name type="common">Coffee berry disease fungus</name>
    <dbReference type="NCBI Taxonomy" id="34407"/>
    <lineage>
        <taxon>Eukaryota</taxon>
        <taxon>Fungi</taxon>
        <taxon>Dikarya</taxon>
        <taxon>Ascomycota</taxon>
        <taxon>Pezizomycotina</taxon>
        <taxon>Sordariomycetes</taxon>
        <taxon>Hypocreomycetidae</taxon>
        <taxon>Glomerellales</taxon>
        <taxon>Glomerellaceae</taxon>
        <taxon>Colletotrichum</taxon>
        <taxon>Colletotrichum gloeosporioides species complex</taxon>
    </lineage>
</organism>
<comment type="caution">
    <text evidence="1">The sequence shown here is derived from an EMBL/GenBank/DDBJ whole genome shotgun (WGS) entry which is preliminary data.</text>
</comment>
<sequence>MLEHSVQGVPVQRVLSFIPHFSSPSRRLHRPRW</sequence>
<keyword evidence="2" id="KW-1185">Reference proteome</keyword>
<reference evidence="1" key="1">
    <citation type="submission" date="2023-02" db="EMBL/GenBank/DDBJ databases">
        <title>Colletotrichum kahawae CIFC_Que2 genome sequencing and assembly.</title>
        <authorList>
            <person name="Baroncelli R."/>
        </authorList>
    </citation>
    <scope>NUCLEOTIDE SEQUENCE</scope>
    <source>
        <strain evidence="1">CIFC_Que2</strain>
    </source>
</reference>
<dbReference type="AlphaFoldDB" id="A0AAE0D2K8"/>
<evidence type="ECO:0000313" key="1">
    <source>
        <dbReference type="EMBL" id="KAK2741996.1"/>
    </source>
</evidence>
<proteinExistence type="predicted"/>
<name>A0AAE0D2K8_COLKA</name>
<dbReference type="Proteomes" id="UP001281614">
    <property type="component" value="Unassembled WGS sequence"/>
</dbReference>